<sequence length="326" mass="37451">MNSSWTPTARRLLDKRLWILGYYSEDFQGDFRAIETLRQQGSRIDVYADFAFQLKPDGQFTGQVNNQALQEAIARGTAPLVLFHNFNGKVFDHLPLRSILSSTASQRNCINNMIELLPSNIAGIHVDFEGVEGSYRIPFLTFLESLRTILHGRGLMLTIAIPAKRSEWEAPGYDFAGIGRICDSITLMTYDEHYSGGSPGPVASLPWMTEALDYAIRYIPNEKLLLGIPAYGYDWSSEPTRLVPMRDIPELVTQTNARTLWSDQAVEPYFYYWKGRVKHTVWYENELSAKIRFGFVKSYRLKGIAIWRLGYETSRFWQELTSKFKK</sequence>
<dbReference type="STRING" id="1121420.SAMN02746098_01751"/>
<evidence type="ECO:0000259" key="1">
    <source>
        <dbReference type="PROSITE" id="PS51910"/>
    </source>
</evidence>
<dbReference type="SMART" id="SM00636">
    <property type="entry name" value="Glyco_18"/>
    <property type="match status" value="1"/>
</dbReference>
<feature type="domain" description="GH18" evidence="1">
    <location>
        <begin position="17"/>
        <end position="326"/>
    </location>
</feature>
<dbReference type="GO" id="GO:0008061">
    <property type="term" value="F:chitin binding"/>
    <property type="evidence" value="ECO:0007669"/>
    <property type="project" value="InterPro"/>
</dbReference>
<evidence type="ECO:0000313" key="2">
    <source>
        <dbReference type="EMBL" id="SHH90235.1"/>
    </source>
</evidence>
<dbReference type="InterPro" id="IPR011583">
    <property type="entry name" value="Chitinase_II/V-like_cat"/>
</dbReference>
<dbReference type="GO" id="GO:0005975">
    <property type="term" value="P:carbohydrate metabolic process"/>
    <property type="evidence" value="ECO:0007669"/>
    <property type="project" value="InterPro"/>
</dbReference>
<gene>
    <name evidence="2" type="ORF">SAMN02746098_01751</name>
</gene>
<dbReference type="InterPro" id="IPR029070">
    <property type="entry name" value="Chitinase_insertion_sf"/>
</dbReference>
<name>A0A1M5WRH5_9FIRM</name>
<dbReference type="EMBL" id="FQXJ01000005">
    <property type="protein sequence ID" value="SHH90235.1"/>
    <property type="molecule type" value="Genomic_DNA"/>
</dbReference>
<evidence type="ECO:0000313" key="3">
    <source>
        <dbReference type="Proteomes" id="UP000183954"/>
    </source>
</evidence>
<dbReference type="SUPFAM" id="SSF51445">
    <property type="entry name" value="(Trans)glycosidases"/>
    <property type="match status" value="1"/>
</dbReference>
<dbReference type="PANTHER" id="PTHR46066:SF2">
    <property type="entry name" value="CHITINASE DOMAIN-CONTAINING PROTEIN 1"/>
    <property type="match status" value="1"/>
</dbReference>
<organism evidence="2 3">
    <name type="scientific">Desulfosporosinus lacus DSM 15449</name>
    <dbReference type="NCBI Taxonomy" id="1121420"/>
    <lineage>
        <taxon>Bacteria</taxon>
        <taxon>Bacillati</taxon>
        <taxon>Bacillota</taxon>
        <taxon>Clostridia</taxon>
        <taxon>Eubacteriales</taxon>
        <taxon>Desulfitobacteriaceae</taxon>
        <taxon>Desulfosporosinus</taxon>
    </lineage>
</organism>
<dbReference type="Gene3D" id="3.20.20.80">
    <property type="entry name" value="Glycosidases"/>
    <property type="match status" value="1"/>
</dbReference>
<dbReference type="PROSITE" id="PS51910">
    <property type="entry name" value="GH18_2"/>
    <property type="match status" value="1"/>
</dbReference>
<dbReference type="Pfam" id="PF00704">
    <property type="entry name" value="Glyco_hydro_18"/>
    <property type="match status" value="1"/>
</dbReference>
<accession>A0A1M5WRH5</accession>
<dbReference type="PANTHER" id="PTHR46066">
    <property type="entry name" value="CHITINASE DOMAIN-CONTAINING PROTEIN 1 FAMILY MEMBER"/>
    <property type="match status" value="1"/>
</dbReference>
<keyword evidence="3" id="KW-1185">Reference proteome</keyword>
<proteinExistence type="predicted"/>
<dbReference type="InterPro" id="IPR001223">
    <property type="entry name" value="Glyco_hydro18_cat"/>
</dbReference>
<dbReference type="Gene3D" id="3.10.50.10">
    <property type="match status" value="1"/>
</dbReference>
<reference evidence="3" key="1">
    <citation type="submission" date="2016-11" db="EMBL/GenBank/DDBJ databases">
        <authorList>
            <person name="Varghese N."/>
            <person name="Submissions S."/>
        </authorList>
    </citation>
    <scope>NUCLEOTIDE SEQUENCE [LARGE SCALE GENOMIC DNA]</scope>
    <source>
        <strain evidence="3">DSM 15449</strain>
    </source>
</reference>
<dbReference type="RefSeq" id="WP_242947495.1">
    <property type="nucleotide sequence ID" value="NZ_FQXJ01000005.1"/>
</dbReference>
<protein>
    <submittedName>
        <fullName evidence="2">Spore germination protein YaaH</fullName>
    </submittedName>
</protein>
<dbReference type="AlphaFoldDB" id="A0A1M5WRH5"/>
<dbReference type="Proteomes" id="UP000183954">
    <property type="component" value="Unassembled WGS sequence"/>
</dbReference>
<dbReference type="InterPro" id="IPR017853">
    <property type="entry name" value="GH"/>
</dbReference>